<evidence type="ECO:0000259" key="7">
    <source>
        <dbReference type="PROSITE" id="PS51721"/>
    </source>
</evidence>
<reference evidence="8 9" key="1">
    <citation type="submission" date="2021-02" db="EMBL/GenBank/DDBJ databases">
        <title>Porcisia hertigi Genome sequencing and assembly.</title>
        <authorList>
            <person name="Almutairi H."/>
            <person name="Gatherer D."/>
        </authorList>
    </citation>
    <scope>NUCLEOTIDE SEQUENCE [LARGE SCALE GENOMIC DNA]</scope>
    <source>
        <strain evidence="8 9">C119</strain>
    </source>
</reference>
<dbReference type="RefSeq" id="XP_067759621.1">
    <property type="nucleotide sequence ID" value="XM_067903311.1"/>
</dbReference>
<dbReference type="InterPro" id="IPR012971">
    <property type="entry name" value="NOG2_N_dom"/>
</dbReference>
<gene>
    <name evidence="8" type="ORF">JKF63_07372</name>
</gene>
<dbReference type="InterPro" id="IPR024929">
    <property type="entry name" value="GNL2_CP_dom"/>
</dbReference>
<organism evidence="8 9">
    <name type="scientific">Porcisia hertigi</name>
    <dbReference type="NCBI Taxonomy" id="2761500"/>
    <lineage>
        <taxon>Eukaryota</taxon>
        <taxon>Discoba</taxon>
        <taxon>Euglenozoa</taxon>
        <taxon>Kinetoplastea</taxon>
        <taxon>Metakinetoplastina</taxon>
        <taxon>Trypanosomatida</taxon>
        <taxon>Trypanosomatidae</taxon>
        <taxon>Leishmaniinae</taxon>
        <taxon>Porcisia</taxon>
    </lineage>
</organism>
<dbReference type="PRINTS" id="PR00326">
    <property type="entry name" value="GTP1OBG"/>
</dbReference>
<comment type="function">
    <text evidence="5">GTPase that associates with pre-60S ribosomal subunits in the nucleolus and is required for their nuclear export and maturation.</text>
</comment>
<dbReference type="GeneID" id="94293388"/>
<dbReference type="GO" id="GO:0005730">
    <property type="term" value="C:nucleolus"/>
    <property type="evidence" value="ECO:0007669"/>
    <property type="project" value="UniProtKB-SubCell"/>
</dbReference>
<dbReference type="CDD" id="cd01858">
    <property type="entry name" value="NGP_1"/>
    <property type="match status" value="1"/>
</dbReference>
<dbReference type="SUPFAM" id="SSF52540">
    <property type="entry name" value="P-loop containing nucleoside triphosphate hydrolases"/>
    <property type="match status" value="1"/>
</dbReference>
<dbReference type="Gene3D" id="1.10.1580.10">
    <property type="match status" value="1"/>
</dbReference>
<feature type="region of interest" description="Disordered" evidence="6">
    <location>
        <begin position="599"/>
        <end position="618"/>
    </location>
</feature>
<evidence type="ECO:0000313" key="9">
    <source>
        <dbReference type="Proteomes" id="UP000674318"/>
    </source>
</evidence>
<dbReference type="PANTHER" id="PTHR11089:SF9">
    <property type="entry name" value="NUCLEOLAR GTP-BINDING PROTEIN 2"/>
    <property type="match status" value="1"/>
</dbReference>
<feature type="region of interest" description="Disordered" evidence="6">
    <location>
        <begin position="509"/>
        <end position="580"/>
    </location>
</feature>
<comment type="subcellular location">
    <subcellularLocation>
        <location evidence="1 5">Nucleus</location>
        <location evidence="1 5">Nucleolus</location>
    </subcellularLocation>
</comment>
<dbReference type="Pfam" id="PF08153">
    <property type="entry name" value="NGP1NT"/>
    <property type="match status" value="1"/>
</dbReference>
<dbReference type="PANTHER" id="PTHR11089">
    <property type="entry name" value="GTP-BINDING PROTEIN-RELATED"/>
    <property type="match status" value="1"/>
</dbReference>
<keyword evidence="9" id="KW-1185">Reference proteome</keyword>
<dbReference type="KEGG" id="phet:94293388"/>
<name>A0A837A9N9_9TRYP</name>
<dbReference type="InterPro" id="IPR027417">
    <property type="entry name" value="P-loop_NTPase"/>
</dbReference>
<evidence type="ECO:0000256" key="5">
    <source>
        <dbReference type="RuleBase" id="RU364023"/>
    </source>
</evidence>
<evidence type="ECO:0000256" key="3">
    <source>
        <dbReference type="ARBA" id="ARBA00023134"/>
    </source>
</evidence>
<evidence type="ECO:0000256" key="1">
    <source>
        <dbReference type="ARBA" id="ARBA00004604"/>
    </source>
</evidence>
<sequence>MGKPGKKAGKGLLAPTNPNRRTDPNKTSLRDQRTIKRLKMYKSKIKRDEKGNIIKGSVLKASDRIEQQMARIAPDRRWFGNTRTIGQEALQKFREEMGAKYRDPYSVIIKQSKLPLSLLEEPKSVDGSIRKEMEWDKTFGDKANRKRVRLNAVDISALATEAGDKSDNYVSNKKEKDRDLMKGMHKDRNDKSRNGILMTKGQSNRIWCELYKVIDSSDVVLYVVDARDPMGTRSAFLEDFMRREKKYKHFVLVLNKCDLVPLWATARWLQILSKDYPTIAFHASVNHPFGKGNVISLLRQFARLHNVTHRGSKRTKTPISVGVIGYPNVGKSSLINTLRRKSVCKVAPIPGETKVWQYVALTRSIFLIDCPGVVYDRESNNDIQAVLKGVVRVERLGNADKTDVVDTVLKIVKHRDIVATYGVQEWHDVVDFLEKLAKLRGKLVAGGEPDVEAAARMVLYDWQRGRLPWFNAPPFESNKHYRDAVVQPQEKQMKLIEHYSSFNVIDDTINRGDDQQEEREVSDEEVRVKNGDKVAGDGVSEEGQLYTGGGSENEEDVMGRSEFKESTEMSPKRARRRLEKGNDVGKVATVATYVLEQEEKQRKAKRQEKRRAARKEQEGVEAFVAVAEHESDDALWAQFLAAAKE</sequence>
<dbReference type="PROSITE" id="PS51721">
    <property type="entry name" value="G_CP"/>
    <property type="match status" value="1"/>
</dbReference>
<feature type="domain" description="CP-type G" evidence="7">
    <location>
        <begin position="207"/>
        <end position="376"/>
    </location>
</feature>
<feature type="compositionally biased region" description="Basic and acidic residues" evidence="6">
    <location>
        <begin position="524"/>
        <end position="535"/>
    </location>
</feature>
<dbReference type="Proteomes" id="UP000674318">
    <property type="component" value="Unassembled WGS sequence"/>
</dbReference>
<keyword evidence="3 5" id="KW-0342">GTP-binding</keyword>
<accession>A0A837A9N9</accession>
<comment type="similarity">
    <text evidence="5">Belongs to the TRAFAC class YlqF/YawG GTPase family. NOG2 subfamily.</text>
</comment>
<dbReference type="Pfam" id="PF01926">
    <property type="entry name" value="MMR_HSR1"/>
    <property type="match status" value="1"/>
</dbReference>
<keyword evidence="4 5" id="KW-0539">Nucleus</keyword>
<feature type="compositionally biased region" description="Basic and acidic residues" evidence="6">
    <location>
        <begin position="20"/>
        <end position="30"/>
    </location>
</feature>
<dbReference type="InterPro" id="IPR006073">
    <property type="entry name" value="GTP-bd"/>
</dbReference>
<comment type="caution">
    <text evidence="8">The sequence shown here is derived from an EMBL/GenBank/DDBJ whole genome shotgun (WGS) entry which is preliminary data.</text>
</comment>
<dbReference type="InterPro" id="IPR050755">
    <property type="entry name" value="TRAFAC_YlqF/YawG_RiboMat"/>
</dbReference>
<feature type="compositionally biased region" description="Basic residues" evidence="6">
    <location>
        <begin position="602"/>
        <end position="613"/>
    </location>
</feature>
<evidence type="ECO:0000313" key="8">
    <source>
        <dbReference type="EMBL" id="KAG5511409.1"/>
    </source>
</evidence>
<dbReference type="GO" id="GO:0005525">
    <property type="term" value="F:GTP binding"/>
    <property type="evidence" value="ECO:0007669"/>
    <property type="project" value="UniProtKB-KW"/>
</dbReference>
<feature type="compositionally biased region" description="Basic and acidic residues" evidence="6">
    <location>
        <begin position="557"/>
        <end position="571"/>
    </location>
</feature>
<dbReference type="Gene3D" id="3.40.50.300">
    <property type="entry name" value="P-loop containing nucleotide triphosphate hydrolases"/>
    <property type="match status" value="1"/>
</dbReference>
<dbReference type="OrthoDB" id="444945at2759"/>
<evidence type="ECO:0000256" key="2">
    <source>
        <dbReference type="ARBA" id="ARBA00022741"/>
    </source>
</evidence>
<dbReference type="FunFam" id="3.40.50.300:FF:000559">
    <property type="entry name" value="Nuclear/nucleolar GTPase 2"/>
    <property type="match status" value="1"/>
</dbReference>
<dbReference type="InterPro" id="IPR030378">
    <property type="entry name" value="G_CP_dom"/>
</dbReference>
<protein>
    <recommendedName>
        <fullName evidence="5">Nucleolar GTP-binding protein 2</fullName>
    </recommendedName>
</protein>
<evidence type="ECO:0000256" key="6">
    <source>
        <dbReference type="SAM" id="MobiDB-lite"/>
    </source>
</evidence>
<dbReference type="InterPro" id="IPR023179">
    <property type="entry name" value="GTP-bd_ortho_bundle_sf"/>
</dbReference>
<dbReference type="EMBL" id="JAFJZO010000005">
    <property type="protein sequence ID" value="KAG5511409.1"/>
    <property type="molecule type" value="Genomic_DNA"/>
</dbReference>
<evidence type="ECO:0000256" key="4">
    <source>
        <dbReference type="ARBA" id="ARBA00023242"/>
    </source>
</evidence>
<proteinExistence type="inferred from homology"/>
<keyword evidence="2 5" id="KW-0547">Nucleotide-binding</keyword>
<feature type="region of interest" description="Disordered" evidence="6">
    <location>
        <begin position="1"/>
        <end position="30"/>
    </location>
</feature>
<dbReference type="AlphaFoldDB" id="A0A837A9N9"/>